<feature type="coiled-coil region" evidence="2">
    <location>
        <begin position="27"/>
        <end position="127"/>
    </location>
</feature>
<dbReference type="AlphaFoldDB" id="A0A1J4K6L0"/>
<dbReference type="EMBL" id="MLAK01000771">
    <property type="protein sequence ID" value="OHT05085.1"/>
    <property type="molecule type" value="Genomic_DNA"/>
</dbReference>
<dbReference type="PANTHER" id="PTHR18870">
    <property type="entry name" value="PROTEIN TAG-278-RELATED"/>
    <property type="match status" value="1"/>
</dbReference>
<evidence type="ECO:0000256" key="3">
    <source>
        <dbReference type="SAM" id="MobiDB-lite"/>
    </source>
</evidence>
<evidence type="ECO:0000256" key="2">
    <source>
        <dbReference type="SAM" id="Coils"/>
    </source>
</evidence>
<dbReference type="PANTHER" id="PTHR18870:SF9">
    <property type="entry name" value="PROTEIN TAG-278-RELATED"/>
    <property type="match status" value="1"/>
</dbReference>
<dbReference type="VEuPathDB" id="TrichDB:TRFO_06090"/>
<dbReference type="GeneID" id="94827590"/>
<feature type="coiled-coil region" evidence="2">
    <location>
        <begin position="366"/>
        <end position="451"/>
    </location>
</feature>
<feature type="coiled-coil region" evidence="2">
    <location>
        <begin position="478"/>
        <end position="540"/>
    </location>
</feature>
<organism evidence="4 5">
    <name type="scientific">Tritrichomonas foetus</name>
    <dbReference type="NCBI Taxonomy" id="1144522"/>
    <lineage>
        <taxon>Eukaryota</taxon>
        <taxon>Metamonada</taxon>
        <taxon>Parabasalia</taxon>
        <taxon>Tritrichomonadida</taxon>
        <taxon>Tritrichomonadidae</taxon>
        <taxon>Tritrichomonas</taxon>
    </lineage>
</organism>
<evidence type="ECO:0000313" key="5">
    <source>
        <dbReference type="Proteomes" id="UP000179807"/>
    </source>
</evidence>
<feature type="coiled-coil region" evidence="2">
    <location>
        <begin position="290"/>
        <end position="335"/>
    </location>
</feature>
<keyword evidence="1 2" id="KW-0175">Coiled coil</keyword>
<sequence>MEKYQNQFLGKNEQLISDLKNYINTSTETHESKIQSIEQEKENLKNLLKSVIEGSQARQTNFMKNIEATKADLADRINQAKQKYQAERNNHFVEAEKRMQQCRHDSEEKIRKLKEEHAQKLAQLRSEGKISVKIDNSKIEAGIERMRAAAALLIGHKNKLIGLKETTAKCLKDNKSKIDKEIQEIMKIKKENDELLSKMDQQIDEIERPNKEMLEQLIQQQKDQKINFSNEYQKKFDDFEKLKEELFKEYENLKLLNKDSLSKLNALFSDLTKQHETEIGNLTKKHADIQAMLEENQKKLKKEISKAKKQHKKAKLDITNELNELKKKHEVEKDELGHILFQERTTKLSEYDNAIKKMKSDISAAMGDDKKKEMKARDELESLEDNKTNLIANHQTEMKKIEGDEEDELEKLKKEFENKRNQLNSQISSSLEDLERENHDKINNAKSLNMNKKEDFINKLNSLNSEELSKIKQNGFSKDEFNSLEKKFQDDLNHLQKELNLIQPPKLEDNEKYRSLTKLIDDLEKELGLHTKNNQNEQDSLMKNWQSQEDSENERHKQVLRPTSSGRNRDQAKIALMKKLEDMRKLKEEEISRLSKLLEDLIQSHTKEMENLEKEKIEAQQQEKIDRLQDQLENEEIDSKRRIDSLLESFKLKLNSKNKEIEEKTNRFNTEINNSKSKIDEIVAQFESTKNELNSQIDSILQKSQNNLDSEARKFEKDQNGMINDHNLQTHNLGQEIDSFKHNIPLQKQKNEKQLQENSSQRQNEIDEYVRKVKKEIEDIKVHWKGMEEFFEERIAVLINERNKWINMFETRPSRQCDIEQIEYLSNHLKMIQSQLTLALKDYTQFKAIYVEQDKKYNAMFGKNPKVGILQFGNLNTPRATRV</sequence>
<dbReference type="Proteomes" id="UP000179807">
    <property type="component" value="Unassembled WGS sequence"/>
</dbReference>
<dbReference type="OrthoDB" id="2279155at2759"/>
<feature type="region of interest" description="Disordered" evidence="3">
    <location>
        <begin position="544"/>
        <end position="570"/>
    </location>
</feature>
<proteinExistence type="predicted"/>
<name>A0A1J4K6L0_9EUKA</name>
<feature type="coiled-coil region" evidence="2">
    <location>
        <begin position="171"/>
        <end position="259"/>
    </location>
</feature>
<comment type="caution">
    <text evidence="4">The sequence shown here is derived from an EMBL/GenBank/DDBJ whole genome shotgun (WGS) entry which is preliminary data.</text>
</comment>
<accession>A0A1J4K6L0</accession>
<evidence type="ECO:0000313" key="4">
    <source>
        <dbReference type="EMBL" id="OHT05085.1"/>
    </source>
</evidence>
<protein>
    <submittedName>
        <fullName evidence="4">Uncharacterized protein</fullName>
    </submittedName>
</protein>
<reference evidence="4" key="1">
    <citation type="submission" date="2016-10" db="EMBL/GenBank/DDBJ databases">
        <authorList>
            <person name="Benchimol M."/>
            <person name="Almeida L.G."/>
            <person name="Vasconcelos A.T."/>
            <person name="Perreira-Neves A."/>
            <person name="Rosa I.A."/>
            <person name="Tasca T."/>
            <person name="Bogo M.R."/>
            <person name="de Souza W."/>
        </authorList>
    </citation>
    <scope>NUCLEOTIDE SEQUENCE [LARGE SCALE GENOMIC DNA]</scope>
    <source>
        <strain evidence="4">K</strain>
    </source>
</reference>
<dbReference type="RefSeq" id="XP_068358221.1">
    <property type="nucleotide sequence ID" value="XM_068492886.1"/>
</dbReference>
<gene>
    <name evidence="4" type="ORF">TRFO_06090</name>
</gene>
<evidence type="ECO:0000256" key="1">
    <source>
        <dbReference type="ARBA" id="ARBA00023054"/>
    </source>
</evidence>
<keyword evidence="5" id="KW-1185">Reference proteome</keyword>